<gene>
    <name evidence="1" type="ORF">WN944_010749</name>
</gene>
<dbReference type="AlphaFoldDB" id="A0AAP0R0X5"/>
<dbReference type="Proteomes" id="UP001428341">
    <property type="component" value="Unassembled WGS sequence"/>
</dbReference>
<evidence type="ECO:0000313" key="2">
    <source>
        <dbReference type="Proteomes" id="UP001428341"/>
    </source>
</evidence>
<reference evidence="1 2" key="1">
    <citation type="submission" date="2024-05" db="EMBL/GenBank/DDBJ databases">
        <title>Haplotype-resolved chromosome-level genome assembly of Huyou (Citrus changshanensis).</title>
        <authorList>
            <person name="Miao C."/>
            <person name="Chen W."/>
            <person name="Wu Y."/>
            <person name="Wang L."/>
            <person name="Zhao S."/>
            <person name="Grierson D."/>
            <person name="Xu C."/>
            <person name="Chen K."/>
        </authorList>
    </citation>
    <scope>NUCLEOTIDE SEQUENCE [LARGE SCALE GENOMIC DNA]</scope>
    <source>
        <strain evidence="1">01-14</strain>
        <tissue evidence="1">Leaf</tissue>
    </source>
</reference>
<name>A0AAP0R0X5_9ROSI</name>
<comment type="caution">
    <text evidence="1">The sequence shown here is derived from an EMBL/GenBank/DDBJ whole genome shotgun (WGS) entry which is preliminary data.</text>
</comment>
<protein>
    <submittedName>
        <fullName evidence="1">Uncharacterized protein</fullName>
    </submittedName>
</protein>
<proteinExistence type="predicted"/>
<sequence>MIAKELEGKVQQLSQQFHDKVTTIDEKLTPTPPAPSLLGLISSTLPNNVKRLSSAEQTERRSEGLCFKYDEQFKPGHRCKQSQLLLLDVDITLHNPPKPLDHHSDWKIPIIETG</sequence>
<dbReference type="EMBL" id="JBCGBO010000002">
    <property type="protein sequence ID" value="KAK9222314.1"/>
    <property type="molecule type" value="Genomic_DNA"/>
</dbReference>
<accession>A0AAP0R0X5</accession>
<organism evidence="1 2">
    <name type="scientific">Citrus x changshan-huyou</name>
    <dbReference type="NCBI Taxonomy" id="2935761"/>
    <lineage>
        <taxon>Eukaryota</taxon>
        <taxon>Viridiplantae</taxon>
        <taxon>Streptophyta</taxon>
        <taxon>Embryophyta</taxon>
        <taxon>Tracheophyta</taxon>
        <taxon>Spermatophyta</taxon>
        <taxon>Magnoliopsida</taxon>
        <taxon>eudicotyledons</taxon>
        <taxon>Gunneridae</taxon>
        <taxon>Pentapetalae</taxon>
        <taxon>rosids</taxon>
        <taxon>malvids</taxon>
        <taxon>Sapindales</taxon>
        <taxon>Rutaceae</taxon>
        <taxon>Aurantioideae</taxon>
        <taxon>Citrus</taxon>
    </lineage>
</organism>
<evidence type="ECO:0000313" key="1">
    <source>
        <dbReference type="EMBL" id="KAK9222314.1"/>
    </source>
</evidence>
<keyword evidence="2" id="KW-1185">Reference proteome</keyword>